<keyword evidence="3 7" id="KW-0328">Glycosyltransferase</keyword>
<dbReference type="AlphaFoldDB" id="A0A1V5T3H4"/>
<evidence type="ECO:0000259" key="6">
    <source>
        <dbReference type="Pfam" id="PF00535"/>
    </source>
</evidence>
<protein>
    <submittedName>
        <fullName evidence="7">4,4'-diaponeurosporenoate glycosyltransferase</fullName>
        <ecNumber evidence="7">2.4.1.-</ecNumber>
    </submittedName>
</protein>
<evidence type="ECO:0000256" key="5">
    <source>
        <dbReference type="ARBA" id="ARBA00022842"/>
    </source>
</evidence>
<evidence type="ECO:0000256" key="2">
    <source>
        <dbReference type="ARBA" id="ARBA00006739"/>
    </source>
</evidence>
<keyword evidence="4 7" id="KW-0808">Transferase</keyword>
<comment type="cofactor">
    <cofactor evidence="1">
        <name>Mg(2+)</name>
        <dbReference type="ChEBI" id="CHEBI:18420"/>
    </cofactor>
</comment>
<dbReference type="Proteomes" id="UP000485569">
    <property type="component" value="Unassembled WGS sequence"/>
</dbReference>
<reference evidence="7" key="1">
    <citation type="submission" date="2017-02" db="EMBL/GenBank/DDBJ databases">
        <title>Delving into the versatile metabolic prowess of the omnipresent phylum Bacteroidetes.</title>
        <authorList>
            <person name="Nobu M.K."/>
            <person name="Mei R."/>
            <person name="Narihiro T."/>
            <person name="Kuroda K."/>
            <person name="Liu W.-T."/>
        </authorList>
    </citation>
    <scope>NUCLEOTIDE SEQUENCE</scope>
    <source>
        <strain evidence="7">ADurb.Bin276</strain>
    </source>
</reference>
<organism evidence="7">
    <name type="scientific">Candidatus Atribacter allofermentans</name>
    <dbReference type="NCBI Taxonomy" id="1852833"/>
    <lineage>
        <taxon>Bacteria</taxon>
        <taxon>Pseudomonadati</taxon>
        <taxon>Atribacterota</taxon>
        <taxon>Atribacteria</taxon>
        <taxon>Atribacterales</taxon>
        <taxon>Atribacteraceae</taxon>
        <taxon>Atribacter</taxon>
    </lineage>
</organism>
<accession>A0A1V5T3H4</accession>
<dbReference type="PANTHER" id="PTHR48090">
    <property type="entry name" value="UNDECAPRENYL-PHOSPHATE 4-DEOXY-4-FORMAMIDO-L-ARABINOSE TRANSFERASE-RELATED"/>
    <property type="match status" value="1"/>
</dbReference>
<gene>
    <name evidence="7" type="primary">crtQ</name>
    <name evidence="7" type="ORF">BWY41_00219</name>
</gene>
<evidence type="ECO:0000256" key="4">
    <source>
        <dbReference type="ARBA" id="ARBA00022679"/>
    </source>
</evidence>
<evidence type="ECO:0000256" key="1">
    <source>
        <dbReference type="ARBA" id="ARBA00001946"/>
    </source>
</evidence>
<dbReference type="Gene3D" id="3.90.550.10">
    <property type="entry name" value="Spore Coat Polysaccharide Biosynthesis Protein SpsA, Chain A"/>
    <property type="match status" value="1"/>
</dbReference>
<dbReference type="InterPro" id="IPR029044">
    <property type="entry name" value="Nucleotide-diphossugar_trans"/>
</dbReference>
<sequence length="225" mass="25002">MGDQTETKQLNNKNHRITSIIAAYNEEKTIGPIIDVLKSVPIIEQIVVVSDGSTDRTVDIARSRNVEVVDLISNVGKGGALYRGLEYIRTDVVLLLDADLVGLEESHVLSLVHPVTEREADVTIGVFEEGRFATDFAQKIAPLLSGQRAIRTDVIQNISDLEVSRYGVEVAMNRYIRKNGVTMKLVKLPGLTHVMKEEKMGLMKGLRHRVKMYWEILKNSYGGGG</sequence>
<dbReference type="CDD" id="cd04179">
    <property type="entry name" value="DPM_DPG-synthase_like"/>
    <property type="match status" value="1"/>
</dbReference>
<proteinExistence type="inferred from homology"/>
<dbReference type="SUPFAM" id="SSF53448">
    <property type="entry name" value="Nucleotide-diphospho-sugar transferases"/>
    <property type="match status" value="1"/>
</dbReference>
<name>A0A1V5T3H4_9BACT</name>
<keyword evidence="5" id="KW-0460">Magnesium</keyword>
<dbReference type="PANTHER" id="PTHR48090:SF10">
    <property type="entry name" value="GLUCOSYL-3-PHOSPHOGLYCERATE SYNTHASE"/>
    <property type="match status" value="1"/>
</dbReference>
<comment type="similarity">
    <text evidence="2">Belongs to the glycosyltransferase 2 family.</text>
</comment>
<dbReference type="InterPro" id="IPR050256">
    <property type="entry name" value="Glycosyltransferase_2"/>
</dbReference>
<dbReference type="EMBL" id="MWBQ01000021">
    <property type="protein sequence ID" value="OQA61268.1"/>
    <property type="molecule type" value="Genomic_DNA"/>
</dbReference>
<evidence type="ECO:0000256" key="3">
    <source>
        <dbReference type="ARBA" id="ARBA00022676"/>
    </source>
</evidence>
<evidence type="ECO:0000313" key="7">
    <source>
        <dbReference type="EMBL" id="OQA61268.1"/>
    </source>
</evidence>
<dbReference type="Pfam" id="PF00535">
    <property type="entry name" value="Glycos_transf_2"/>
    <property type="match status" value="1"/>
</dbReference>
<comment type="caution">
    <text evidence="7">The sequence shown here is derived from an EMBL/GenBank/DDBJ whole genome shotgun (WGS) entry which is preliminary data.</text>
</comment>
<feature type="domain" description="Glycosyltransferase 2-like" evidence="6">
    <location>
        <begin position="20"/>
        <end position="136"/>
    </location>
</feature>
<dbReference type="EC" id="2.4.1.-" evidence="7"/>
<dbReference type="GO" id="GO:0016757">
    <property type="term" value="F:glycosyltransferase activity"/>
    <property type="evidence" value="ECO:0007669"/>
    <property type="project" value="UniProtKB-KW"/>
</dbReference>
<dbReference type="InterPro" id="IPR001173">
    <property type="entry name" value="Glyco_trans_2-like"/>
</dbReference>